<dbReference type="InterPro" id="IPR048011">
    <property type="entry name" value="NTP-PPase_MazG-like_C"/>
</dbReference>
<dbReference type="PANTHER" id="PTHR30522">
    <property type="entry name" value="NUCLEOSIDE TRIPHOSPHATE PYROPHOSPHOHYDROLASE"/>
    <property type="match status" value="1"/>
</dbReference>
<gene>
    <name evidence="7" type="primary">mazG</name>
    <name evidence="7" type="ORF">GIW81_01780</name>
</gene>
<dbReference type="AlphaFoldDB" id="A0A6I3KFI6"/>
<evidence type="ECO:0000313" key="8">
    <source>
        <dbReference type="Proteomes" id="UP000440694"/>
    </source>
</evidence>
<dbReference type="SUPFAM" id="SSF101386">
    <property type="entry name" value="all-alpha NTP pyrophosphatases"/>
    <property type="match status" value="2"/>
</dbReference>
<comment type="caution">
    <text evidence="7">The sequence shown here is derived from an EMBL/GenBank/DDBJ whole genome shotgun (WGS) entry which is preliminary data.</text>
</comment>
<dbReference type="Pfam" id="PF03819">
    <property type="entry name" value="MazG"/>
    <property type="match status" value="2"/>
</dbReference>
<evidence type="ECO:0000256" key="2">
    <source>
        <dbReference type="ARBA" id="ARBA00061115"/>
    </source>
</evidence>
<sequence>MKPSKDISRLIEIMAALRNPETGCPWDQVQTFATIAPYTIEEAYEVADAIARDDIVHLKDELGDLLLQVVYHARMAEEQDAFAFGDVVEAVTTKMIRRHPHVFGTDEERAAGVTAGFWERAKDKEKPDDVARGVLDGVPVGLPALTRAIKLQNKAAKVGFDWPSLAPVFAKLHEEIGELEAEIADAKDKADRAAIEEEFGDLLFVVANVARHLKIDPETALRAANEKFTRRFRYIEEQLARRGSSPAQSDLAEMDALWDEAKAAEK</sequence>
<evidence type="ECO:0000313" key="7">
    <source>
        <dbReference type="EMBL" id="MTD93059.1"/>
    </source>
</evidence>
<dbReference type="GO" id="GO:0046061">
    <property type="term" value="P:dATP catabolic process"/>
    <property type="evidence" value="ECO:0007669"/>
    <property type="project" value="TreeGrafter"/>
</dbReference>
<dbReference type="EMBL" id="WMBQ01000001">
    <property type="protein sequence ID" value="MTD93059.1"/>
    <property type="molecule type" value="Genomic_DNA"/>
</dbReference>
<dbReference type="RefSeq" id="WP_154737633.1">
    <property type="nucleotide sequence ID" value="NZ_WMBQ01000001.1"/>
</dbReference>
<keyword evidence="8" id="KW-1185">Reference proteome</keyword>
<evidence type="ECO:0000259" key="6">
    <source>
        <dbReference type="Pfam" id="PF03819"/>
    </source>
</evidence>
<protein>
    <recommendedName>
        <fullName evidence="4">Nucleoside triphosphate pyrophosphohydrolase</fullName>
        <ecNumber evidence="3">3.6.1.8</ecNumber>
    </recommendedName>
</protein>
<organism evidence="7 8">
    <name type="scientific">Hyphomicrobium album</name>
    <dbReference type="NCBI Taxonomy" id="2665159"/>
    <lineage>
        <taxon>Bacteria</taxon>
        <taxon>Pseudomonadati</taxon>
        <taxon>Pseudomonadota</taxon>
        <taxon>Alphaproteobacteria</taxon>
        <taxon>Hyphomicrobiales</taxon>
        <taxon>Hyphomicrobiaceae</taxon>
        <taxon>Hyphomicrobium</taxon>
    </lineage>
</organism>
<dbReference type="InterPro" id="IPR011551">
    <property type="entry name" value="NTP_PyrPHydrolase_MazG"/>
</dbReference>
<dbReference type="EC" id="3.6.1.8" evidence="3"/>
<dbReference type="GO" id="GO:0046047">
    <property type="term" value="P:TTP catabolic process"/>
    <property type="evidence" value="ECO:0007669"/>
    <property type="project" value="TreeGrafter"/>
</dbReference>
<reference evidence="7 8" key="1">
    <citation type="submission" date="2019-11" db="EMBL/GenBank/DDBJ databases">
        <title>Identification of a novel strain.</title>
        <authorList>
            <person name="Xu Q."/>
            <person name="Wang G."/>
        </authorList>
    </citation>
    <scope>NUCLEOTIDE SEQUENCE [LARGE SCALE GENOMIC DNA]</scope>
    <source>
        <strain evidence="8">xq</strain>
    </source>
</reference>
<dbReference type="CDD" id="cd11529">
    <property type="entry name" value="NTP-PPase_MazG_Cterm"/>
    <property type="match status" value="1"/>
</dbReference>
<dbReference type="GO" id="GO:0046076">
    <property type="term" value="P:dTTP catabolic process"/>
    <property type="evidence" value="ECO:0007669"/>
    <property type="project" value="TreeGrafter"/>
</dbReference>
<dbReference type="GO" id="GO:0006950">
    <property type="term" value="P:response to stress"/>
    <property type="evidence" value="ECO:0007669"/>
    <property type="project" value="UniProtKB-ARBA"/>
</dbReference>
<feature type="domain" description="NTP pyrophosphohydrolase MazG-like" evidence="6">
    <location>
        <begin position="170"/>
        <end position="231"/>
    </location>
</feature>
<evidence type="ECO:0000256" key="3">
    <source>
        <dbReference type="ARBA" id="ARBA00066372"/>
    </source>
</evidence>
<dbReference type="NCBIfam" id="TIGR00444">
    <property type="entry name" value="mazG"/>
    <property type="match status" value="1"/>
</dbReference>
<dbReference type="Proteomes" id="UP000440694">
    <property type="component" value="Unassembled WGS sequence"/>
</dbReference>
<comment type="catalytic activity">
    <reaction evidence="1">
        <text>ATP + H2O = AMP + diphosphate + H(+)</text>
        <dbReference type="Rhea" id="RHEA:14245"/>
        <dbReference type="ChEBI" id="CHEBI:15377"/>
        <dbReference type="ChEBI" id="CHEBI:15378"/>
        <dbReference type="ChEBI" id="CHEBI:30616"/>
        <dbReference type="ChEBI" id="CHEBI:33019"/>
        <dbReference type="ChEBI" id="CHEBI:456215"/>
        <dbReference type="EC" id="3.6.1.8"/>
    </reaction>
</comment>
<dbReference type="GO" id="GO:0046052">
    <property type="term" value="P:UTP catabolic process"/>
    <property type="evidence" value="ECO:0007669"/>
    <property type="project" value="TreeGrafter"/>
</dbReference>
<dbReference type="GO" id="GO:0046081">
    <property type="term" value="P:dUTP catabolic process"/>
    <property type="evidence" value="ECO:0007669"/>
    <property type="project" value="TreeGrafter"/>
</dbReference>
<dbReference type="FunFam" id="1.10.287.1080:FF:000001">
    <property type="entry name" value="Nucleoside triphosphate pyrophosphohydrolase"/>
    <property type="match status" value="1"/>
</dbReference>
<dbReference type="NCBIfam" id="NF007113">
    <property type="entry name" value="PRK09562.1"/>
    <property type="match status" value="1"/>
</dbReference>
<keyword evidence="7" id="KW-0378">Hydrolase</keyword>
<evidence type="ECO:0000256" key="1">
    <source>
        <dbReference type="ARBA" id="ARBA00052141"/>
    </source>
</evidence>
<dbReference type="GO" id="GO:0047693">
    <property type="term" value="F:ATP diphosphatase activity"/>
    <property type="evidence" value="ECO:0007669"/>
    <property type="project" value="UniProtKB-EC"/>
</dbReference>
<evidence type="ECO:0000256" key="5">
    <source>
        <dbReference type="SAM" id="Coils"/>
    </source>
</evidence>
<dbReference type="Gene3D" id="1.10.287.1080">
    <property type="entry name" value="MazG-like"/>
    <property type="match status" value="2"/>
</dbReference>
<dbReference type="CDD" id="cd11528">
    <property type="entry name" value="NTP-PPase_MazG_Nterm"/>
    <property type="match status" value="1"/>
</dbReference>
<name>A0A6I3KFI6_9HYPH</name>
<comment type="similarity">
    <text evidence="2">Belongs to the nucleoside triphosphate pyrophosphohydrolase family.</text>
</comment>
<feature type="coiled-coil region" evidence="5">
    <location>
        <begin position="169"/>
        <end position="196"/>
    </location>
</feature>
<accession>A0A6I3KFI6</accession>
<dbReference type="InterPro" id="IPR048015">
    <property type="entry name" value="NTP-PPase_MazG-like_N"/>
</dbReference>
<dbReference type="PANTHER" id="PTHR30522:SF0">
    <property type="entry name" value="NUCLEOSIDE TRIPHOSPHATE PYROPHOSPHOHYDROLASE"/>
    <property type="match status" value="1"/>
</dbReference>
<evidence type="ECO:0000256" key="4">
    <source>
        <dbReference type="ARBA" id="ARBA00074799"/>
    </source>
</evidence>
<keyword evidence="5" id="KW-0175">Coiled coil</keyword>
<feature type="domain" description="NTP pyrophosphohydrolase MazG-like" evidence="6">
    <location>
        <begin position="30"/>
        <end position="103"/>
    </location>
</feature>
<dbReference type="FunFam" id="1.10.287.1080:FF:000003">
    <property type="entry name" value="Nucleoside triphosphate pyrophosphohydrolase"/>
    <property type="match status" value="1"/>
</dbReference>
<dbReference type="InterPro" id="IPR004518">
    <property type="entry name" value="MazG-like_dom"/>
</dbReference>
<proteinExistence type="inferred from homology"/>
<dbReference type="GO" id="GO:0006203">
    <property type="term" value="P:dGTP catabolic process"/>
    <property type="evidence" value="ECO:0007669"/>
    <property type="project" value="TreeGrafter"/>
</dbReference>